<dbReference type="Pfam" id="PF17839">
    <property type="entry name" value="CNP_C_terminal"/>
    <property type="match status" value="1"/>
</dbReference>
<dbReference type="PIRSF" id="PIRSF034890">
    <property type="entry name" value="Pesteras_lmo2642"/>
    <property type="match status" value="1"/>
</dbReference>
<dbReference type="PANTHER" id="PTHR42988">
    <property type="entry name" value="PHOSPHOHYDROLASE"/>
    <property type="match status" value="1"/>
</dbReference>
<evidence type="ECO:0000256" key="2">
    <source>
        <dbReference type="ARBA" id="ARBA00022801"/>
    </source>
</evidence>
<gene>
    <name evidence="7" type="ORF">KCG48_02665</name>
</gene>
<protein>
    <submittedName>
        <fullName evidence="7">Metallophosphoesterase</fullName>
    </submittedName>
</protein>
<dbReference type="Gene3D" id="1.10.246.180">
    <property type="match status" value="1"/>
</dbReference>
<feature type="domain" description="Cyclic nucleotide phosphodiesterase C-terminal" evidence="6">
    <location>
        <begin position="345"/>
        <end position="426"/>
    </location>
</feature>
<dbReference type="InterPro" id="IPR029052">
    <property type="entry name" value="Metallo-depent_PP-like"/>
</dbReference>
<reference evidence="7" key="1">
    <citation type="submission" date="2021-04" db="EMBL/GenBank/DDBJ databases">
        <title>Proteiniclasticum sedimins sp. nov., an obligate anaerobic bacterium isolated from anaerobic sludge.</title>
        <authorList>
            <person name="Liu J."/>
        </authorList>
    </citation>
    <scope>NUCLEOTIDE SEQUENCE</scope>
    <source>
        <strain evidence="7">BAD-10</strain>
    </source>
</reference>
<dbReference type="InterPro" id="IPR040869">
    <property type="entry name" value="CNP_C"/>
</dbReference>
<dbReference type="InterPro" id="IPR050884">
    <property type="entry name" value="CNP_phosphodiesterase-III"/>
</dbReference>
<comment type="similarity">
    <text evidence="4">Belongs to the cyclic nucleotide phosphodiesterase class-III family.</text>
</comment>
<evidence type="ECO:0000256" key="1">
    <source>
        <dbReference type="ARBA" id="ARBA00022723"/>
    </source>
</evidence>
<keyword evidence="3" id="KW-0408">Iron</keyword>
<dbReference type="SUPFAM" id="SSF56300">
    <property type="entry name" value="Metallo-dependent phosphatases"/>
    <property type="match status" value="1"/>
</dbReference>
<dbReference type="PROSITE" id="PS51257">
    <property type="entry name" value="PROKAR_LIPOPROTEIN"/>
    <property type="match status" value="1"/>
</dbReference>
<dbReference type="Proteomes" id="UP000675379">
    <property type="component" value="Unassembled WGS sequence"/>
</dbReference>
<dbReference type="Pfam" id="PF00149">
    <property type="entry name" value="Metallophos"/>
    <property type="match status" value="1"/>
</dbReference>
<dbReference type="RefSeq" id="WP_211799748.1">
    <property type="nucleotide sequence ID" value="NZ_JAGSCS010000002.1"/>
</dbReference>
<dbReference type="Gene3D" id="3.60.21.10">
    <property type="match status" value="1"/>
</dbReference>
<evidence type="ECO:0000259" key="6">
    <source>
        <dbReference type="Pfam" id="PF17839"/>
    </source>
</evidence>
<proteinExistence type="inferred from homology"/>
<evidence type="ECO:0000256" key="3">
    <source>
        <dbReference type="ARBA" id="ARBA00023004"/>
    </source>
</evidence>
<evidence type="ECO:0000259" key="5">
    <source>
        <dbReference type="Pfam" id="PF00149"/>
    </source>
</evidence>
<dbReference type="GO" id="GO:0046872">
    <property type="term" value="F:metal ion binding"/>
    <property type="evidence" value="ECO:0007669"/>
    <property type="project" value="UniProtKB-KW"/>
</dbReference>
<keyword evidence="8" id="KW-1185">Reference proteome</keyword>
<dbReference type="EMBL" id="JAGSCS010000002">
    <property type="protein sequence ID" value="MBR0575235.1"/>
    <property type="molecule type" value="Genomic_DNA"/>
</dbReference>
<organism evidence="7 8">
    <name type="scientific">Proteiniclasticum sediminis</name>
    <dbReference type="NCBI Taxonomy" id="2804028"/>
    <lineage>
        <taxon>Bacteria</taxon>
        <taxon>Bacillati</taxon>
        <taxon>Bacillota</taxon>
        <taxon>Clostridia</taxon>
        <taxon>Eubacteriales</taxon>
        <taxon>Clostridiaceae</taxon>
        <taxon>Proteiniclasticum</taxon>
    </lineage>
</organism>
<keyword evidence="1" id="KW-0479">Metal-binding</keyword>
<evidence type="ECO:0000256" key="4">
    <source>
        <dbReference type="ARBA" id="ARBA00025742"/>
    </source>
</evidence>
<dbReference type="PANTHER" id="PTHR42988:SF2">
    <property type="entry name" value="CYCLIC NUCLEOTIDE PHOSPHODIESTERASE CBUA0032-RELATED"/>
    <property type="match status" value="1"/>
</dbReference>
<name>A0A941CME3_9CLOT</name>
<dbReference type="InterPro" id="IPR012365">
    <property type="entry name" value="Pesteras_lmo2642"/>
</dbReference>
<accession>A0A941CME3</accession>
<sequence>MKRPVILGFLLTGLLLLGCTPSPAVLFPAPKPEGSLSIQVVSDLHYLAESLRDDGGSFLRYATGGDGKNLLEISLLLETLTQRVEREVPQVLVISGDLTNNGEKASHEELTQYLQRMEKAGTQVLVIPGNHDLLNPHARGFQGEKQYLPETVTPEEFAKIYGAFGYDEAASRDEASLSYVTKVSEGLWFLMLDDNRYDRNLSLGYPETGGVLSLATIKWMTKVLEEAQAKGVQVITVSHHNGLSHSPVAKEGYVLDNDEEFLNRIRQYGVRLNLTGHVHVQDIQKNLEKGTFYEIATGAFSVYPHLSGYLEVKENGEMAYEAKPLDLTGVKIRKGWRRVSLAESSKEHFQRASVSRILARLTESGSFSKGELQSMEEVLGALNLAYFSGGTHPIPADLLSSAGYQLILEKGDEKTKGYAQRILSTDGEDDVRLTLPPLSKP</sequence>
<feature type="domain" description="Calcineurin-like phosphoesterase" evidence="5">
    <location>
        <begin position="38"/>
        <end position="280"/>
    </location>
</feature>
<dbReference type="InterPro" id="IPR004843">
    <property type="entry name" value="Calcineurin-like_PHP"/>
</dbReference>
<keyword evidence="2" id="KW-0378">Hydrolase</keyword>
<evidence type="ECO:0000313" key="8">
    <source>
        <dbReference type="Proteomes" id="UP000675379"/>
    </source>
</evidence>
<dbReference type="AlphaFoldDB" id="A0A941CME3"/>
<comment type="caution">
    <text evidence="7">The sequence shown here is derived from an EMBL/GenBank/DDBJ whole genome shotgun (WGS) entry which is preliminary data.</text>
</comment>
<dbReference type="GO" id="GO:0016787">
    <property type="term" value="F:hydrolase activity"/>
    <property type="evidence" value="ECO:0007669"/>
    <property type="project" value="UniProtKB-KW"/>
</dbReference>
<evidence type="ECO:0000313" key="7">
    <source>
        <dbReference type="EMBL" id="MBR0575235.1"/>
    </source>
</evidence>